<feature type="compositionally biased region" description="Basic and acidic residues" evidence="1">
    <location>
        <begin position="484"/>
        <end position="503"/>
    </location>
</feature>
<dbReference type="OrthoDB" id="4586300at2759"/>
<sequence length="510" mass="58359">MAADSNRDKDSNNTQPKQDNPFIKFKQFADAQIGSLLQGILGLPSTFSKNGSADARWADFDSDMRRRDELQARQQQLRDAEARRTGQRASDEEQEIPVKKWIGQEADTNEELPREMDEQRALSLPLYSPVTKELFAHLLEAGDSNSREWKPSDFIQSLTHGFAPDLWPLKLQPHQKSSSVMRMIQHMANNELNCGSLPSYASEYSLLPYLLFSPYSPLKLSFQDRQGPSAQQNPLWCAAFEDLITTVHGRPPPHPWTFPSLLFQSSPATEKAADGMHWISQLYNWDLLQQKEAKILGPQVSWPDPFSMPIFHKSHLPPREIDSELDTYDHFLRWFSSTIGASNATSPLFPNIQDGFRKNNLEFFESPEARRALREMIDAHAPNHQKDEMLETFDKLERLAKNQDPEQDTSDSPRKSKSSAKTQREMPPQGKLPQDSKRVMSTSTTSEQHTSEDGSVETTVTVWKRFADGSESWTTSTHCSTTTGERREQEEEIEVKENNEQKSKKGWFWN</sequence>
<name>A0A8H4RNM1_9HELO</name>
<gene>
    <name evidence="2" type="ORF">G7Y89_g4847</name>
</gene>
<feature type="region of interest" description="Disordered" evidence="1">
    <location>
        <begin position="1"/>
        <end position="22"/>
    </location>
</feature>
<feature type="compositionally biased region" description="Low complexity" evidence="1">
    <location>
        <begin position="471"/>
        <end position="483"/>
    </location>
</feature>
<evidence type="ECO:0000313" key="2">
    <source>
        <dbReference type="EMBL" id="KAF4633272.1"/>
    </source>
</evidence>
<protein>
    <submittedName>
        <fullName evidence="2">Uncharacterized protein</fullName>
    </submittedName>
</protein>
<feature type="compositionally biased region" description="Basic and acidic residues" evidence="1">
    <location>
        <begin position="1"/>
        <end position="11"/>
    </location>
</feature>
<accession>A0A8H4RNM1</accession>
<comment type="caution">
    <text evidence="2">The sequence shown here is derived from an EMBL/GenBank/DDBJ whole genome shotgun (WGS) entry which is preliminary data.</text>
</comment>
<dbReference type="Proteomes" id="UP000566819">
    <property type="component" value="Unassembled WGS sequence"/>
</dbReference>
<dbReference type="AlphaFoldDB" id="A0A8H4RNM1"/>
<keyword evidence="3" id="KW-1185">Reference proteome</keyword>
<evidence type="ECO:0000256" key="1">
    <source>
        <dbReference type="SAM" id="MobiDB-lite"/>
    </source>
</evidence>
<dbReference type="EMBL" id="JAAMPI010000274">
    <property type="protein sequence ID" value="KAF4633272.1"/>
    <property type="molecule type" value="Genomic_DNA"/>
</dbReference>
<evidence type="ECO:0000313" key="3">
    <source>
        <dbReference type="Proteomes" id="UP000566819"/>
    </source>
</evidence>
<reference evidence="2 3" key="1">
    <citation type="submission" date="2020-03" db="EMBL/GenBank/DDBJ databases">
        <title>Draft Genome Sequence of Cudoniella acicularis.</title>
        <authorList>
            <person name="Buettner E."/>
            <person name="Kellner H."/>
        </authorList>
    </citation>
    <scope>NUCLEOTIDE SEQUENCE [LARGE SCALE GENOMIC DNA]</scope>
    <source>
        <strain evidence="2 3">DSM 108380</strain>
    </source>
</reference>
<proteinExistence type="predicted"/>
<feature type="region of interest" description="Disordered" evidence="1">
    <location>
        <begin position="471"/>
        <end position="510"/>
    </location>
</feature>
<organism evidence="2 3">
    <name type="scientific">Cudoniella acicularis</name>
    <dbReference type="NCBI Taxonomy" id="354080"/>
    <lineage>
        <taxon>Eukaryota</taxon>
        <taxon>Fungi</taxon>
        <taxon>Dikarya</taxon>
        <taxon>Ascomycota</taxon>
        <taxon>Pezizomycotina</taxon>
        <taxon>Leotiomycetes</taxon>
        <taxon>Helotiales</taxon>
        <taxon>Tricladiaceae</taxon>
        <taxon>Cudoniella</taxon>
    </lineage>
</organism>
<feature type="region of interest" description="Disordered" evidence="1">
    <location>
        <begin position="401"/>
        <end position="458"/>
    </location>
</feature>